<feature type="domain" description="Death" evidence="1">
    <location>
        <begin position="215"/>
        <end position="283"/>
    </location>
</feature>
<dbReference type="InterPro" id="IPR000488">
    <property type="entry name" value="Death_dom"/>
</dbReference>
<evidence type="ECO:0000313" key="2">
    <source>
        <dbReference type="EMBL" id="RJY06761.1"/>
    </source>
</evidence>
<dbReference type="Proteomes" id="UP000273022">
    <property type="component" value="Unassembled WGS sequence"/>
</dbReference>
<accession>A0A3A6TEF0</accession>
<reference evidence="2 3" key="1">
    <citation type="submission" date="2018-09" db="EMBL/GenBank/DDBJ databases">
        <title>Phylogeny of the Shewanellaceae, and recommendation for two new genera, Pseudoshewanella and Parashewanella.</title>
        <authorList>
            <person name="Wang G."/>
        </authorList>
    </citation>
    <scope>NUCLEOTIDE SEQUENCE [LARGE SCALE GENOMIC DNA]</scope>
    <source>
        <strain evidence="2 3">KCTC 22492</strain>
    </source>
</reference>
<proteinExistence type="predicted"/>
<comment type="caution">
    <text evidence="2">The sequence shown here is derived from an EMBL/GenBank/DDBJ whole genome shotgun (WGS) entry which is preliminary data.</text>
</comment>
<sequence length="304" mass="34427">MAVNNHYHYHIHTSGSAQYANSSQNTQQNTLHIETNRSALSIAEQNYLAKSLTDDNLMELTELFDDKLSESYGTFFGNLGATANNIKVAQMDNHHNYRQITHELFSEALKKNFNGRPISYLSALKAFTYSEPAVFKQLYSQAITQIRRELINQARAHEEAQAARQLLLQCRPTMTPVKEPVLEADEVMPDIYTQAISIKDYEQISELLSHVGCQGGNWERLAGKLRVTFETTSILRKNYRGDCSGAQAQLIKIWLKGEPNTLSNKAPKNATIKDLAEAIKPMDYSQFEKIKMYVIENKISLSST</sequence>
<dbReference type="RefSeq" id="WP_121854882.1">
    <property type="nucleotide sequence ID" value="NZ_CP037952.1"/>
</dbReference>
<dbReference type="AlphaFoldDB" id="A0A3A6TEF0"/>
<dbReference type="GO" id="GO:0007165">
    <property type="term" value="P:signal transduction"/>
    <property type="evidence" value="ECO:0007669"/>
    <property type="project" value="InterPro"/>
</dbReference>
<dbReference type="InterPro" id="IPR011029">
    <property type="entry name" value="DEATH-like_dom_sf"/>
</dbReference>
<name>A0A3A6TEF0_9GAMM</name>
<gene>
    <name evidence="2" type="ORF">D5R81_17365</name>
</gene>
<dbReference type="SUPFAM" id="SSF47986">
    <property type="entry name" value="DEATH domain"/>
    <property type="match status" value="1"/>
</dbReference>
<dbReference type="EMBL" id="QYYH01000153">
    <property type="protein sequence ID" value="RJY06761.1"/>
    <property type="molecule type" value="Genomic_DNA"/>
</dbReference>
<dbReference type="PROSITE" id="PS50017">
    <property type="entry name" value="DEATH_DOMAIN"/>
    <property type="match status" value="1"/>
</dbReference>
<organism evidence="2 3">
    <name type="scientific">Parashewanella spongiae</name>
    <dbReference type="NCBI Taxonomy" id="342950"/>
    <lineage>
        <taxon>Bacteria</taxon>
        <taxon>Pseudomonadati</taxon>
        <taxon>Pseudomonadota</taxon>
        <taxon>Gammaproteobacteria</taxon>
        <taxon>Alteromonadales</taxon>
        <taxon>Shewanellaceae</taxon>
        <taxon>Parashewanella</taxon>
    </lineage>
</organism>
<evidence type="ECO:0000313" key="3">
    <source>
        <dbReference type="Proteomes" id="UP000273022"/>
    </source>
</evidence>
<protein>
    <recommendedName>
        <fullName evidence="1">Death domain-containing protein</fullName>
    </recommendedName>
</protein>
<evidence type="ECO:0000259" key="1">
    <source>
        <dbReference type="PROSITE" id="PS50017"/>
    </source>
</evidence>
<dbReference type="Gene3D" id="1.10.533.10">
    <property type="entry name" value="Death Domain, Fas"/>
    <property type="match status" value="1"/>
</dbReference>
<keyword evidence="3" id="KW-1185">Reference proteome</keyword>